<dbReference type="AlphaFoldDB" id="A0A5U3EQC6"/>
<organism evidence="1">
    <name type="scientific">Salmonella enterica I</name>
    <dbReference type="NCBI Taxonomy" id="59201"/>
    <lineage>
        <taxon>Bacteria</taxon>
        <taxon>Pseudomonadati</taxon>
        <taxon>Pseudomonadota</taxon>
        <taxon>Gammaproteobacteria</taxon>
        <taxon>Enterobacterales</taxon>
        <taxon>Enterobacteriaceae</taxon>
        <taxon>Salmonella</taxon>
    </lineage>
</organism>
<reference evidence="1" key="1">
    <citation type="submission" date="2018-07" db="EMBL/GenBank/DDBJ databases">
        <authorList>
            <consortium name="GenomeTrakr network: Whole genome sequencing for foodborne pathogen traceback"/>
        </authorList>
    </citation>
    <scope>NUCLEOTIDE SEQUENCE</scope>
    <source>
        <strain evidence="1">CFSAN002857</strain>
    </source>
</reference>
<proteinExistence type="predicted"/>
<sequence>MSDLFLIIFVPAVVGGVVGFCIAKFNKANKEFSAIKQEMAMFRLDMEETRKGIARECRDELRTKLNSLDSYELSCIVDKLNEIYNLMPTEKQTEDLANAIFKEVDGVKSIVRESRDYSEENHEAIMNKLNVILDELKETSGSRVIGFRPGRIRNN</sequence>
<comment type="caution">
    <text evidence="1">The sequence shown here is derived from an EMBL/GenBank/DDBJ whole genome shotgun (WGS) entry which is preliminary data.</text>
</comment>
<name>A0A5U3EQC6_SALET</name>
<protein>
    <submittedName>
        <fullName evidence="1">Uncharacterized protein</fullName>
    </submittedName>
</protein>
<accession>A0A5U3EQC6</accession>
<dbReference type="EMBL" id="AAGLPU010000015">
    <property type="protein sequence ID" value="EBP3986211.1"/>
    <property type="molecule type" value="Genomic_DNA"/>
</dbReference>
<gene>
    <name evidence="1" type="ORF">S308_12400</name>
</gene>
<evidence type="ECO:0000313" key="1">
    <source>
        <dbReference type="EMBL" id="EBP3986211.1"/>
    </source>
</evidence>